<proteinExistence type="predicted"/>
<evidence type="ECO:0000256" key="4">
    <source>
        <dbReference type="ARBA" id="ARBA00022737"/>
    </source>
</evidence>
<evidence type="ECO:0000256" key="1">
    <source>
        <dbReference type="ARBA" id="ARBA00004370"/>
    </source>
</evidence>
<evidence type="ECO:0000256" key="2">
    <source>
        <dbReference type="ARBA" id="ARBA00022614"/>
    </source>
</evidence>
<keyword evidence="4" id="KW-0677">Repeat</keyword>
<gene>
    <name evidence="7" type="ORF">F3Y22_tig00110744pilonHSYRG00237</name>
</gene>
<evidence type="ECO:0000313" key="8">
    <source>
        <dbReference type="Proteomes" id="UP000436088"/>
    </source>
</evidence>
<dbReference type="InterPro" id="IPR013210">
    <property type="entry name" value="LRR_N_plant-typ"/>
</dbReference>
<accession>A0A6A2ZSS6</accession>
<dbReference type="PANTHER" id="PTHR48060">
    <property type="entry name" value="DNA DAMAGE-REPAIR/TOLERATION PROTEIN DRT100"/>
    <property type="match status" value="1"/>
</dbReference>
<dbReference type="SUPFAM" id="SSF52058">
    <property type="entry name" value="L domain-like"/>
    <property type="match status" value="1"/>
</dbReference>
<dbReference type="PRINTS" id="PR00019">
    <property type="entry name" value="LEURICHRPT"/>
</dbReference>
<evidence type="ECO:0000259" key="6">
    <source>
        <dbReference type="Pfam" id="PF08263"/>
    </source>
</evidence>
<dbReference type="Gene3D" id="3.80.10.10">
    <property type="entry name" value="Ribonuclease Inhibitor"/>
    <property type="match status" value="1"/>
</dbReference>
<keyword evidence="3" id="KW-0732">Signal</keyword>
<keyword evidence="5" id="KW-0472">Membrane</keyword>
<dbReference type="InterPro" id="IPR032675">
    <property type="entry name" value="LRR_dom_sf"/>
</dbReference>
<sequence length="158" mass="16859">MVENCCCSVSCVQASGLNTDGVLLLSFKLSILGDPLNVLQSWGSTDQTPCSWTGVTCGRQDNGYPHATALSLPNSQLLGSIPSDLGMIQYLENLDLSNNFLNGSLPLSIFNATQLQSLDLSNNSISGFVPETIGRLQNLQFLNLSDNALAGVYQQPGF</sequence>
<keyword evidence="8" id="KW-1185">Reference proteome</keyword>
<protein>
    <recommendedName>
        <fullName evidence="6">Leucine-rich repeat-containing N-terminal plant-type domain-containing protein</fullName>
    </recommendedName>
</protein>
<dbReference type="AlphaFoldDB" id="A0A6A2ZSS6"/>
<dbReference type="Pfam" id="PF13855">
    <property type="entry name" value="LRR_8"/>
    <property type="match status" value="1"/>
</dbReference>
<dbReference type="Proteomes" id="UP000436088">
    <property type="component" value="Unassembled WGS sequence"/>
</dbReference>
<dbReference type="PANTHER" id="PTHR48060:SF21">
    <property type="entry name" value="L DOMAIN-LIKE PROTEIN"/>
    <property type="match status" value="1"/>
</dbReference>
<reference evidence="7" key="1">
    <citation type="submission" date="2019-09" db="EMBL/GenBank/DDBJ databases">
        <title>Draft genome information of white flower Hibiscus syriacus.</title>
        <authorList>
            <person name="Kim Y.-M."/>
        </authorList>
    </citation>
    <scope>NUCLEOTIDE SEQUENCE [LARGE SCALE GENOMIC DNA]</scope>
    <source>
        <strain evidence="7">YM2019G1</strain>
    </source>
</reference>
<organism evidence="7 8">
    <name type="scientific">Hibiscus syriacus</name>
    <name type="common">Rose of Sharon</name>
    <dbReference type="NCBI Taxonomy" id="106335"/>
    <lineage>
        <taxon>Eukaryota</taxon>
        <taxon>Viridiplantae</taxon>
        <taxon>Streptophyta</taxon>
        <taxon>Embryophyta</taxon>
        <taxon>Tracheophyta</taxon>
        <taxon>Spermatophyta</taxon>
        <taxon>Magnoliopsida</taxon>
        <taxon>eudicotyledons</taxon>
        <taxon>Gunneridae</taxon>
        <taxon>Pentapetalae</taxon>
        <taxon>rosids</taxon>
        <taxon>malvids</taxon>
        <taxon>Malvales</taxon>
        <taxon>Malvaceae</taxon>
        <taxon>Malvoideae</taxon>
        <taxon>Hibiscus</taxon>
    </lineage>
</organism>
<comment type="caution">
    <text evidence="7">The sequence shown here is derived from an EMBL/GenBank/DDBJ whole genome shotgun (WGS) entry which is preliminary data.</text>
</comment>
<evidence type="ECO:0000256" key="3">
    <source>
        <dbReference type="ARBA" id="ARBA00022729"/>
    </source>
</evidence>
<evidence type="ECO:0000313" key="7">
    <source>
        <dbReference type="EMBL" id="KAE8695111.1"/>
    </source>
</evidence>
<evidence type="ECO:0000256" key="5">
    <source>
        <dbReference type="ARBA" id="ARBA00023136"/>
    </source>
</evidence>
<name>A0A6A2ZSS6_HIBSY</name>
<dbReference type="InterPro" id="IPR053211">
    <property type="entry name" value="DNA_repair-toleration"/>
</dbReference>
<feature type="domain" description="Leucine-rich repeat-containing N-terminal plant-type" evidence="6">
    <location>
        <begin position="17"/>
        <end position="57"/>
    </location>
</feature>
<comment type="subcellular location">
    <subcellularLocation>
        <location evidence="1">Membrane</location>
    </subcellularLocation>
</comment>
<dbReference type="EMBL" id="VEPZ02001095">
    <property type="protein sequence ID" value="KAE8695111.1"/>
    <property type="molecule type" value="Genomic_DNA"/>
</dbReference>
<dbReference type="InterPro" id="IPR001611">
    <property type="entry name" value="Leu-rich_rpt"/>
</dbReference>
<dbReference type="FunFam" id="3.80.10.10:FF:000400">
    <property type="entry name" value="Nuclear pore complex protein NUP107"/>
    <property type="match status" value="1"/>
</dbReference>
<dbReference type="Pfam" id="PF08263">
    <property type="entry name" value="LRRNT_2"/>
    <property type="match status" value="1"/>
</dbReference>
<dbReference type="GO" id="GO:0016020">
    <property type="term" value="C:membrane"/>
    <property type="evidence" value="ECO:0007669"/>
    <property type="project" value="UniProtKB-SubCell"/>
</dbReference>
<keyword evidence="2" id="KW-0433">Leucine-rich repeat</keyword>